<dbReference type="RefSeq" id="WP_013927154.1">
    <property type="nucleotide sequence ID" value="NC_015703.1"/>
</dbReference>
<dbReference type="Pfam" id="PF13561">
    <property type="entry name" value="adh_short_C2"/>
    <property type="match status" value="1"/>
</dbReference>
<dbReference type="InterPro" id="IPR002347">
    <property type="entry name" value="SDR_fam"/>
</dbReference>
<organism evidence="2 3">
    <name type="scientific">Runella slithyformis (strain ATCC 29530 / DSM 19594 / LMG 11500 / NCIMB 11436 / LSU 4)</name>
    <dbReference type="NCBI Taxonomy" id="761193"/>
    <lineage>
        <taxon>Bacteria</taxon>
        <taxon>Pseudomonadati</taxon>
        <taxon>Bacteroidota</taxon>
        <taxon>Cytophagia</taxon>
        <taxon>Cytophagales</taxon>
        <taxon>Spirosomataceae</taxon>
        <taxon>Runella</taxon>
    </lineage>
</organism>
<reference evidence="2 3" key="2">
    <citation type="journal article" date="2012" name="Stand. Genomic Sci.">
        <title>Complete genome sequence of the aquatic bacterium Runella slithyformis type strain (LSU 4(T)).</title>
        <authorList>
            <person name="Copeland A."/>
            <person name="Zhang X."/>
            <person name="Misra M."/>
            <person name="Lapidus A."/>
            <person name="Nolan M."/>
            <person name="Lucas S."/>
            <person name="Deshpande S."/>
            <person name="Cheng J.F."/>
            <person name="Tapia R."/>
            <person name="Goodwin L.A."/>
            <person name="Pitluck S."/>
            <person name="Liolios K."/>
            <person name="Pagani I."/>
            <person name="Ivanova N."/>
            <person name="Mikhailova N."/>
            <person name="Pati A."/>
            <person name="Chen A."/>
            <person name="Palaniappan K."/>
            <person name="Land M."/>
            <person name="Hauser L."/>
            <person name="Pan C."/>
            <person name="Jeffries C.D."/>
            <person name="Detter J.C."/>
            <person name="Brambilla E.M."/>
            <person name="Rohde M."/>
            <person name="Djao O.D."/>
            <person name="Goker M."/>
            <person name="Sikorski J."/>
            <person name="Tindall B.J."/>
            <person name="Woyke T."/>
            <person name="Bristow J."/>
            <person name="Eisen J.A."/>
            <person name="Markowitz V."/>
            <person name="Hugenholtz P."/>
            <person name="Kyrpides N.C."/>
            <person name="Klenk H.P."/>
            <person name="Mavromatis K."/>
        </authorList>
    </citation>
    <scope>NUCLEOTIDE SEQUENCE [LARGE SCALE GENOMIC DNA]</scope>
    <source>
        <strain evidence="3">ATCC 29530 / DSM 19594 / LMG 11500 / NCIMB 11436 / LSU 4</strain>
    </source>
</reference>
<gene>
    <name evidence="2" type="ordered locus">Runsl_1409</name>
</gene>
<evidence type="ECO:0000313" key="2">
    <source>
        <dbReference type="EMBL" id="AEI47835.1"/>
    </source>
</evidence>
<accession>A0A7U3ZIG8</accession>
<comment type="similarity">
    <text evidence="1">Belongs to the short-chain dehydrogenases/reductases (SDR) family.</text>
</comment>
<dbReference type="KEGG" id="rsi:Runsl_1409"/>
<keyword evidence="2" id="KW-0560">Oxidoreductase</keyword>
<name>A0A7U3ZIG8_RUNSL</name>
<dbReference type="EC" id="1.1.1.100" evidence="2"/>
<proteinExistence type="inferred from homology"/>
<dbReference type="PRINTS" id="PR00081">
    <property type="entry name" value="GDHRDH"/>
</dbReference>
<dbReference type="InterPro" id="IPR050259">
    <property type="entry name" value="SDR"/>
</dbReference>
<dbReference type="Proteomes" id="UP000000493">
    <property type="component" value="Chromosome"/>
</dbReference>
<dbReference type="AlphaFoldDB" id="A0A7U3ZIG8"/>
<dbReference type="Gene3D" id="3.40.50.720">
    <property type="entry name" value="NAD(P)-binding Rossmann-like Domain"/>
    <property type="match status" value="1"/>
</dbReference>
<evidence type="ECO:0000256" key="1">
    <source>
        <dbReference type="ARBA" id="ARBA00006484"/>
    </source>
</evidence>
<dbReference type="FunFam" id="3.40.50.720:FF:000084">
    <property type="entry name" value="Short-chain dehydrogenase reductase"/>
    <property type="match status" value="1"/>
</dbReference>
<dbReference type="EMBL" id="CP002859">
    <property type="protein sequence ID" value="AEI47835.1"/>
    <property type="molecule type" value="Genomic_DNA"/>
</dbReference>
<dbReference type="GO" id="GO:0004316">
    <property type="term" value="F:3-oxoacyl-[acyl-carrier-protein] reductase (NADPH) activity"/>
    <property type="evidence" value="ECO:0007669"/>
    <property type="project" value="UniProtKB-EC"/>
</dbReference>
<dbReference type="PANTHER" id="PTHR42879">
    <property type="entry name" value="3-OXOACYL-(ACYL-CARRIER-PROTEIN) REDUCTASE"/>
    <property type="match status" value="1"/>
</dbReference>
<dbReference type="SUPFAM" id="SSF51735">
    <property type="entry name" value="NAD(P)-binding Rossmann-fold domains"/>
    <property type="match status" value="1"/>
</dbReference>
<dbReference type="PANTHER" id="PTHR42879:SF6">
    <property type="entry name" value="NADPH-DEPENDENT REDUCTASE BACG"/>
    <property type="match status" value="1"/>
</dbReference>
<evidence type="ECO:0000313" key="3">
    <source>
        <dbReference type="Proteomes" id="UP000000493"/>
    </source>
</evidence>
<reference evidence="3" key="1">
    <citation type="submission" date="2011-06" db="EMBL/GenBank/DDBJ databases">
        <title>The complete genome of chromosome of Runella slithyformis DSM 19594.</title>
        <authorList>
            <consortium name="US DOE Joint Genome Institute (JGI-PGF)"/>
            <person name="Lucas S."/>
            <person name="Han J."/>
            <person name="Lapidus A."/>
            <person name="Bruce D."/>
            <person name="Goodwin L."/>
            <person name="Pitluck S."/>
            <person name="Peters L."/>
            <person name="Kyrpides N."/>
            <person name="Mavromatis K."/>
            <person name="Ivanova N."/>
            <person name="Ovchinnikova G."/>
            <person name="Zhang X."/>
            <person name="Misra M."/>
            <person name="Detter J.C."/>
            <person name="Tapia R."/>
            <person name="Han C."/>
            <person name="Land M."/>
            <person name="Hauser L."/>
            <person name="Markowitz V."/>
            <person name="Cheng J.-F."/>
            <person name="Hugenholtz P."/>
            <person name="Woyke T."/>
            <person name="Wu D."/>
            <person name="Tindall B."/>
            <person name="Faehrich R."/>
            <person name="Brambilla E."/>
            <person name="Klenk H.-P."/>
            <person name="Eisen J.A."/>
        </authorList>
    </citation>
    <scope>NUCLEOTIDE SEQUENCE [LARGE SCALE GENOMIC DNA]</scope>
    <source>
        <strain evidence="3">ATCC 29530 / DSM 19594 / LMG 11500 / NCIMB 11436 / LSU 4</strain>
    </source>
</reference>
<dbReference type="InterPro" id="IPR036291">
    <property type="entry name" value="NAD(P)-bd_dom_sf"/>
</dbReference>
<sequence>MNLDLTQKTAIVCGSTQGIGRASAVELALMGANVTLMARNEATLQQTLTALDVSRGQTHRYMVADFSDTESVKSAIDGYLAEFPEVHILVNNTGGPAGGPIIDAAPEQFMKTFEMHLINNQLLAQAVVPSMKKAGFGRIVNIISTSVKQPIVGLGVSNTIRWAVASWAKTLSLEIGKFGITVNNVLPGYTKTGRLDTVNKLRAEATGKTIEEVADQLKAEIPIGRFAEPEEVAAAVAFLCSPAAAAISGINIPVDGGKTGSL</sequence>
<protein>
    <submittedName>
        <fullName evidence="2">3-oxoacyl-(Acyl-carrier-protein) reductase</fullName>
        <ecNumber evidence="2">1.1.1.100</ecNumber>
    </submittedName>
</protein>
<keyword evidence="3" id="KW-1185">Reference proteome</keyword>